<evidence type="ECO:0000313" key="3">
    <source>
        <dbReference type="EMBL" id="CAG9802512.1"/>
    </source>
</evidence>
<gene>
    <name evidence="3" type="ORF">CHIRRI_LOCUS5419</name>
</gene>
<evidence type="ECO:0000256" key="1">
    <source>
        <dbReference type="SAM" id="MobiDB-lite"/>
    </source>
</evidence>
<feature type="transmembrane region" description="Helical" evidence="2">
    <location>
        <begin position="173"/>
        <end position="195"/>
    </location>
</feature>
<keyword evidence="2" id="KW-0472">Membrane</keyword>
<keyword evidence="4" id="KW-1185">Reference proteome</keyword>
<feature type="transmembrane region" description="Helical" evidence="2">
    <location>
        <begin position="421"/>
        <end position="442"/>
    </location>
</feature>
<feature type="transmembrane region" description="Helical" evidence="2">
    <location>
        <begin position="325"/>
        <end position="345"/>
    </location>
</feature>
<keyword evidence="2" id="KW-0812">Transmembrane</keyword>
<dbReference type="OrthoDB" id="7778890at2759"/>
<protein>
    <submittedName>
        <fullName evidence="3">Uncharacterized protein</fullName>
    </submittedName>
</protein>
<feature type="transmembrane region" description="Helical" evidence="2">
    <location>
        <begin position="259"/>
        <end position="281"/>
    </location>
</feature>
<dbReference type="Proteomes" id="UP001153620">
    <property type="component" value="Chromosome 2"/>
</dbReference>
<sequence>MYNKIPDSIVTISFIPTGLCLGHLFFLPWIHRTLYDEFHVWPYFTLLFAIVTTASIISIIKLSNGKYIFEHFIYLSAASVLFIISGVLFIVFNIENTEIGLFMTVVASGITIIAGLSYVNIRTIKHERPMRIAICHMWKLFGFSGTFTIYLLLFYNLDETSNVDEKLTEFYQIYGYSIIGSTAIFLLFLMVNEFLQRQGLLYNYRDCLDNDNNIANNYCKLFSKNEVTIERNTTMTTAGMWKSAENLNSGTKRNSYFNALWTIYVLLGKLHGAILFNYFLMIYSMNSAFASFTKVDYVHGMGLWLMIAEAFIGCLFMRFVHSVKVYVGTSIVAVIAIGVSIIFYGELPPTGVAICLWIFYAAMALSIFVPDIVLLEMSKIRYNEIILAAGYFIEIITIASLQQWHFDAHIQTNLLTYTDDYFIPFVIASIVVLVVTSIIYILHVPNTYGKSLLQIQNELLKHQSYFAFIANEKQEQVIIERREESNNHSQVTDIHESSVEPRSRLQSNTHSSIYAELQSTDQLPVVNQATLFDPYSEITKPPTIIPRATLVKAHPNYENIGGY</sequence>
<evidence type="ECO:0000313" key="4">
    <source>
        <dbReference type="Proteomes" id="UP001153620"/>
    </source>
</evidence>
<feature type="transmembrane region" description="Helical" evidence="2">
    <location>
        <begin position="9"/>
        <end position="29"/>
    </location>
</feature>
<feature type="transmembrane region" description="Helical" evidence="2">
    <location>
        <begin position="133"/>
        <end position="153"/>
    </location>
</feature>
<name>A0A9N9RU22_9DIPT</name>
<keyword evidence="2" id="KW-1133">Transmembrane helix</keyword>
<dbReference type="EMBL" id="OU895878">
    <property type="protein sequence ID" value="CAG9802512.1"/>
    <property type="molecule type" value="Genomic_DNA"/>
</dbReference>
<dbReference type="AlphaFoldDB" id="A0A9N9RU22"/>
<evidence type="ECO:0000256" key="2">
    <source>
        <dbReference type="SAM" id="Phobius"/>
    </source>
</evidence>
<feature type="transmembrane region" description="Helical" evidence="2">
    <location>
        <begin position="301"/>
        <end position="320"/>
    </location>
</feature>
<feature type="compositionally biased region" description="Basic and acidic residues" evidence="1">
    <location>
        <begin position="493"/>
        <end position="503"/>
    </location>
</feature>
<feature type="transmembrane region" description="Helical" evidence="2">
    <location>
        <begin position="41"/>
        <end position="60"/>
    </location>
</feature>
<reference evidence="3" key="2">
    <citation type="submission" date="2022-10" db="EMBL/GenBank/DDBJ databases">
        <authorList>
            <consortium name="ENA_rothamsted_submissions"/>
            <consortium name="culmorum"/>
            <person name="King R."/>
        </authorList>
    </citation>
    <scope>NUCLEOTIDE SEQUENCE</scope>
</reference>
<accession>A0A9N9RU22</accession>
<feature type="transmembrane region" description="Helical" evidence="2">
    <location>
        <begin position="351"/>
        <end position="375"/>
    </location>
</feature>
<proteinExistence type="predicted"/>
<feature type="transmembrane region" description="Helical" evidence="2">
    <location>
        <begin position="382"/>
        <end position="401"/>
    </location>
</feature>
<feature type="region of interest" description="Disordered" evidence="1">
    <location>
        <begin position="482"/>
        <end position="505"/>
    </location>
</feature>
<feature type="transmembrane region" description="Helical" evidence="2">
    <location>
        <begin position="72"/>
        <end position="94"/>
    </location>
</feature>
<reference evidence="3" key="1">
    <citation type="submission" date="2022-01" db="EMBL/GenBank/DDBJ databases">
        <authorList>
            <person name="King R."/>
        </authorList>
    </citation>
    <scope>NUCLEOTIDE SEQUENCE</scope>
</reference>
<organism evidence="3 4">
    <name type="scientific">Chironomus riparius</name>
    <dbReference type="NCBI Taxonomy" id="315576"/>
    <lineage>
        <taxon>Eukaryota</taxon>
        <taxon>Metazoa</taxon>
        <taxon>Ecdysozoa</taxon>
        <taxon>Arthropoda</taxon>
        <taxon>Hexapoda</taxon>
        <taxon>Insecta</taxon>
        <taxon>Pterygota</taxon>
        <taxon>Neoptera</taxon>
        <taxon>Endopterygota</taxon>
        <taxon>Diptera</taxon>
        <taxon>Nematocera</taxon>
        <taxon>Chironomoidea</taxon>
        <taxon>Chironomidae</taxon>
        <taxon>Chironominae</taxon>
        <taxon>Chironomus</taxon>
    </lineage>
</organism>
<feature type="transmembrane region" description="Helical" evidence="2">
    <location>
        <begin position="100"/>
        <end position="121"/>
    </location>
</feature>